<dbReference type="AlphaFoldDB" id="A0A2P2JQL2"/>
<dbReference type="EMBL" id="GGEC01015277">
    <property type="protein sequence ID" value="MBW95760.1"/>
    <property type="molecule type" value="Transcribed_RNA"/>
</dbReference>
<name>A0A2P2JQL2_RHIMU</name>
<organism evidence="1">
    <name type="scientific">Rhizophora mucronata</name>
    <name type="common">Asiatic mangrove</name>
    <dbReference type="NCBI Taxonomy" id="61149"/>
    <lineage>
        <taxon>Eukaryota</taxon>
        <taxon>Viridiplantae</taxon>
        <taxon>Streptophyta</taxon>
        <taxon>Embryophyta</taxon>
        <taxon>Tracheophyta</taxon>
        <taxon>Spermatophyta</taxon>
        <taxon>Magnoliopsida</taxon>
        <taxon>eudicotyledons</taxon>
        <taxon>Gunneridae</taxon>
        <taxon>Pentapetalae</taxon>
        <taxon>rosids</taxon>
        <taxon>fabids</taxon>
        <taxon>Malpighiales</taxon>
        <taxon>Rhizophoraceae</taxon>
        <taxon>Rhizophora</taxon>
    </lineage>
</organism>
<reference evidence="1" key="1">
    <citation type="submission" date="2018-02" db="EMBL/GenBank/DDBJ databases">
        <title>Rhizophora mucronata_Transcriptome.</title>
        <authorList>
            <person name="Meera S.P."/>
            <person name="Sreeshan A."/>
            <person name="Augustine A."/>
        </authorList>
    </citation>
    <scope>NUCLEOTIDE SEQUENCE</scope>
    <source>
        <tissue evidence="1">Leaf</tissue>
    </source>
</reference>
<evidence type="ECO:0000313" key="1">
    <source>
        <dbReference type="EMBL" id="MBW95760.1"/>
    </source>
</evidence>
<sequence>MFSVFLASRGPRNTVWAVNCLHLKFHGEVLSPGLVFLVSGFSSVKHQTHQI</sequence>
<proteinExistence type="predicted"/>
<protein>
    <submittedName>
        <fullName evidence="1">Uncharacterized protein</fullName>
    </submittedName>
</protein>
<accession>A0A2P2JQL2</accession>